<feature type="compositionally biased region" description="Acidic residues" evidence="4">
    <location>
        <begin position="633"/>
        <end position="643"/>
    </location>
</feature>
<feature type="compositionally biased region" description="Acidic residues" evidence="4">
    <location>
        <begin position="597"/>
        <end position="611"/>
    </location>
</feature>
<dbReference type="Proteomes" id="UP001497392">
    <property type="component" value="Unassembled WGS sequence"/>
</dbReference>
<dbReference type="InterPro" id="IPR015943">
    <property type="entry name" value="WD40/YVTN_repeat-like_dom_sf"/>
</dbReference>
<dbReference type="Gene3D" id="1.25.40.10">
    <property type="entry name" value="Tetratricopeptide repeat domain"/>
    <property type="match status" value="1"/>
</dbReference>
<dbReference type="InterPro" id="IPR011990">
    <property type="entry name" value="TPR-like_helical_dom_sf"/>
</dbReference>
<feature type="region of interest" description="Disordered" evidence="4">
    <location>
        <begin position="460"/>
        <end position="488"/>
    </location>
</feature>
<organism evidence="5 6">
    <name type="scientific">Coccomyxa viridis</name>
    <dbReference type="NCBI Taxonomy" id="1274662"/>
    <lineage>
        <taxon>Eukaryota</taxon>
        <taxon>Viridiplantae</taxon>
        <taxon>Chlorophyta</taxon>
        <taxon>core chlorophytes</taxon>
        <taxon>Trebouxiophyceae</taxon>
        <taxon>Trebouxiophyceae incertae sedis</taxon>
        <taxon>Coccomyxaceae</taxon>
        <taxon>Coccomyxa</taxon>
    </lineage>
</organism>
<feature type="repeat" description="WD" evidence="3">
    <location>
        <begin position="7"/>
        <end position="48"/>
    </location>
</feature>
<evidence type="ECO:0000256" key="3">
    <source>
        <dbReference type="PROSITE-ProRule" id="PRU00221"/>
    </source>
</evidence>
<gene>
    <name evidence="5" type="primary">g4444</name>
    <name evidence="5" type="ORF">VP750_LOCUS3785</name>
</gene>
<feature type="region of interest" description="Disordered" evidence="4">
    <location>
        <begin position="262"/>
        <end position="300"/>
    </location>
</feature>
<evidence type="ECO:0000256" key="2">
    <source>
        <dbReference type="ARBA" id="ARBA00022737"/>
    </source>
</evidence>
<evidence type="ECO:0000313" key="6">
    <source>
        <dbReference type="Proteomes" id="UP001497392"/>
    </source>
</evidence>
<keyword evidence="1 3" id="KW-0853">WD repeat</keyword>
<dbReference type="EMBL" id="CAXHTA020000006">
    <property type="protein sequence ID" value="CAL5222126.1"/>
    <property type="molecule type" value="Genomic_DNA"/>
</dbReference>
<keyword evidence="6" id="KW-1185">Reference proteome</keyword>
<feature type="region of interest" description="Disordered" evidence="4">
    <location>
        <begin position="505"/>
        <end position="556"/>
    </location>
</feature>
<feature type="repeat" description="WD" evidence="3">
    <location>
        <begin position="722"/>
        <end position="754"/>
    </location>
</feature>
<dbReference type="SMART" id="SM00320">
    <property type="entry name" value="WD40"/>
    <property type="match status" value="7"/>
</dbReference>
<dbReference type="PROSITE" id="PS50294">
    <property type="entry name" value="WD_REPEATS_REGION"/>
    <property type="match status" value="1"/>
</dbReference>
<reference evidence="5 6" key="1">
    <citation type="submission" date="2024-06" db="EMBL/GenBank/DDBJ databases">
        <authorList>
            <person name="Kraege A."/>
            <person name="Thomma B."/>
        </authorList>
    </citation>
    <scope>NUCLEOTIDE SEQUENCE [LARGE SCALE GENOMIC DNA]</scope>
</reference>
<dbReference type="SUPFAM" id="SSF50978">
    <property type="entry name" value="WD40 repeat-like"/>
    <property type="match status" value="1"/>
</dbReference>
<dbReference type="InterPro" id="IPR019775">
    <property type="entry name" value="WD40_repeat_CS"/>
</dbReference>
<evidence type="ECO:0000256" key="1">
    <source>
        <dbReference type="ARBA" id="ARBA00022574"/>
    </source>
</evidence>
<dbReference type="PROSITE" id="PS50082">
    <property type="entry name" value="WD_REPEATS_2"/>
    <property type="match status" value="2"/>
</dbReference>
<evidence type="ECO:0000256" key="4">
    <source>
        <dbReference type="SAM" id="MobiDB-lite"/>
    </source>
</evidence>
<sequence length="794" mass="86097">MRKTGTLQMHSGCVNHISFSESGHTLLSGSDDTRLGIWDVDTKKLKKSLRTGHHANIFCTRYMPGTGDAVVATCAGDSEVRVHDVSRSSATDVYRHHEDRVKKLITEPGNPNLIISAAEDSTVRQIDRRDPLHPCTLVDVMSRGGDSSSLLRALGRLRRLAVDLNSIDTPASKPHLFAVGGSDTWLRVYDRRMTASHGSVKAVAMFSPQVTDPELVMCDNVTGVACSADGRHVLANYLNNHVYLFSIDGVGLGAAPAVEASPAASPGRAQRDNAAQEASWSSATDLPGTAEDEEDLEAPSNRVRIPARRYRRALAEHLCERSAALRSRGELGDALMYASFAARIAPALGRAYYEMAAAQEAQDDHAAALANVQQARELSWSQELEALYERLQAPIRAQQAALEASQAATATARRTAVAAHRSAFAENEPSAVAPPALNEARDRLASQSSAAAAQADLSFASPPAQPHTSADQDESRPAAGPWQRGRALHEERDMVRRFRQHMAEAALQPDDRGPSMSHAEGSDHMSDLSESGTDDSMTASSSDTGEDESAGDSEDSQLAEYVEGILDEQEDIPEGFVPGAMEHLAMSPFHPMHPENEDSAELDNSESEDDGFMSWLPSGRETGSDGGNHDWDSSYESDEEEEAGTTRTLEVGKAVINGEELCAPATSEHGQGFMMRYRGHVSRQTIKDVAFVGPGDCAVASGSDDGRMFIWDRYRGRLLTALHADTDIVNCVACHPYEPLLASSGIENNIKMWEPRPAGHNMKAQRRHLAMLAGTNEAIRTAKRSQLPLYYRAR</sequence>
<name>A0ABP1FT17_9CHLO</name>
<accession>A0ABP1FT17</accession>
<dbReference type="InterPro" id="IPR001680">
    <property type="entry name" value="WD40_rpt"/>
</dbReference>
<dbReference type="PANTHER" id="PTHR15574">
    <property type="entry name" value="WD REPEAT DOMAIN-CONTAINING FAMILY"/>
    <property type="match status" value="1"/>
</dbReference>
<feature type="region of interest" description="Disordered" evidence="4">
    <location>
        <begin position="586"/>
        <end position="647"/>
    </location>
</feature>
<dbReference type="InterPro" id="IPR036322">
    <property type="entry name" value="WD40_repeat_dom_sf"/>
</dbReference>
<dbReference type="InterPro" id="IPR045151">
    <property type="entry name" value="DCAF8"/>
</dbReference>
<protein>
    <submittedName>
        <fullName evidence="5">G4444 protein</fullName>
    </submittedName>
</protein>
<dbReference type="PANTHER" id="PTHR15574:SF40">
    <property type="entry name" value="WD AND TETRATRICOPEPTIDE REPEATS PROTEIN 1"/>
    <property type="match status" value="1"/>
</dbReference>
<comment type="caution">
    <text evidence="5">The sequence shown here is derived from an EMBL/GenBank/DDBJ whole genome shotgun (WGS) entry which is preliminary data.</text>
</comment>
<dbReference type="Pfam" id="PF00400">
    <property type="entry name" value="WD40"/>
    <property type="match status" value="3"/>
</dbReference>
<keyword evidence="2" id="KW-0677">Repeat</keyword>
<feature type="compositionally biased region" description="Low complexity" evidence="4">
    <location>
        <begin position="534"/>
        <end position="543"/>
    </location>
</feature>
<dbReference type="Gene3D" id="2.130.10.10">
    <property type="entry name" value="YVTN repeat-like/Quinoprotein amine dehydrogenase"/>
    <property type="match status" value="2"/>
</dbReference>
<dbReference type="PROSITE" id="PS00678">
    <property type="entry name" value="WD_REPEATS_1"/>
    <property type="match status" value="1"/>
</dbReference>
<evidence type="ECO:0000313" key="5">
    <source>
        <dbReference type="EMBL" id="CAL5222126.1"/>
    </source>
</evidence>
<feature type="compositionally biased region" description="Acidic residues" evidence="4">
    <location>
        <begin position="544"/>
        <end position="556"/>
    </location>
</feature>
<proteinExistence type="predicted"/>
<dbReference type="SUPFAM" id="SSF48452">
    <property type="entry name" value="TPR-like"/>
    <property type="match status" value="1"/>
</dbReference>